<keyword evidence="1" id="KW-0732">Signal</keyword>
<evidence type="ECO:0000256" key="1">
    <source>
        <dbReference type="SAM" id="SignalP"/>
    </source>
</evidence>
<comment type="caution">
    <text evidence="2">The sequence shown here is derived from an EMBL/GenBank/DDBJ whole genome shotgun (WGS) entry which is preliminary data.</text>
</comment>
<feature type="signal peptide" evidence="1">
    <location>
        <begin position="1"/>
        <end position="24"/>
    </location>
</feature>
<name>A0A836C6U3_9STRA</name>
<gene>
    <name evidence="2" type="ORF">JKP88DRAFT_283736</name>
</gene>
<reference evidence="2" key="1">
    <citation type="submission" date="2021-02" db="EMBL/GenBank/DDBJ databases">
        <title>First Annotated Genome of the Yellow-green Alga Tribonema minus.</title>
        <authorList>
            <person name="Mahan K.M."/>
        </authorList>
    </citation>
    <scope>NUCLEOTIDE SEQUENCE</scope>
    <source>
        <strain evidence="2">UTEX B ZZ1240</strain>
    </source>
</reference>
<organism evidence="2 3">
    <name type="scientific">Tribonema minus</name>
    <dbReference type="NCBI Taxonomy" id="303371"/>
    <lineage>
        <taxon>Eukaryota</taxon>
        <taxon>Sar</taxon>
        <taxon>Stramenopiles</taxon>
        <taxon>Ochrophyta</taxon>
        <taxon>PX clade</taxon>
        <taxon>Xanthophyceae</taxon>
        <taxon>Tribonematales</taxon>
        <taxon>Tribonemataceae</taxon>
        <taxon>Tribonema</taxon>
    </lineage>
</organism>
<protein>
    <submittedName>
        <fullName evidence="2">Uncharacterized protein</fullName>
    </submittedName>
</protein>
<accession>A0A836C6U3</accession>
<feature type="chain" id="PRO_5032678666" evidence="1">
    <location>
        <begin position="25"/>
        <end position="264"/>
    </location>
</feature>
<evidence type="ECO:0000313" key="2">
    <source>
        <dbReference type="EMBL" id="KAG5175240.1"/>
    </source>
</evidence>
<proteinExistence type="predicted"/>
<evidence type="ECO:0000313" key="3">
    <source>
        <dbReference type="Proteomes" id="UP000664859"/>
    </source>
</evidence>
<dbReference type="EMBL" id="JAFCMP010000552">
    <property type="protein sequence ID" value="KAG5175240.1"/>
    <property type="molecule type" value="Genomic_DNA"/>
</dbReference>
<sequence length="264" mass="26834">MDGLLQRAQAWHLLACLLLTTASGTYIRSAISTQPTGSLDQRTHAPALGLPPWLLLADGVGRVAWGAACDAYGFDQPLLLAAFAQCASLWASSIAAAGTNAAALASAAFTVAHGANAAIYPVAVAAMFGSAHAGANFNVMWTGYSIAALFVALFLAGRGGDAAARQWACVLQTLGLACTAALVLGLDASQQGHVSAAAAGGQEQRWSGGRGAKLLLSDGDCAGDGKGRYMKVWGSGGWLGTGALEVTWGRRLSKAEAAPPYMLA</sequence>
<keyword evidence="3" id="KW-1185">Reference proteome</keyword>
<dbReference type="AlphaFoldDB" id="A0A836C6U3"/>
<dbReference type="Proteomes" id="UP000664859">
    <property type="component" value="Unassembled WGS sequence"/>
</dbReference>